<dbReference type="Pfam" id="PF14322">
    <property type="entry name" value="SusD-like_3"/>
    <property type="match status" value="1"/>
</dbReference>
<dbReference type="EMBL" id="RQJP01000002">
    <property type="protein sequence ID" value="RRB14874.1"/>
    <property type="molecule type" value="Genomic_DNA"/>
</dbReference>
<dbReference type="InterPro" id="IPR011990">
    <property type="entry name" value="TPR-like_helical_dom_sf"/>
</dbReference>
<evidence type="ECO:0000256" key="5">
    <source>
        <dbReference type="ARBA" id="ARBA00023237"/>
    </source>
</evidence>
<dbReference type="Proteomes" id="UP000274271">
    <property type="component" value="Unassembled WGS sequence"/>
</dbReference>
<comment type="subcellular location">
    <subcellularLocation>
        <location evidence="1">Cell outer membrane</location>
    </subcellularLocation>
</comment>
<evidence type="ECO:0000256" key="4">
    <source>
        <dbReference type="ARBA" id="ARBA00023136"/>
    </source>
</evidence>
<dbReference type="RefSeq" id="WP_124906476.1">
    <property type="nucleotide sequence ID" value="NZ_RQJP01000002.1"/>
</dbReference>
<dbReference type="CDD" id="cd08977">
    <property type="entry name" value="SusD"/>
    <property type="match status" value="1"/>
</dbReference>
<dbReference type="InterPro" id="IPR012944">
    <property type="entry name" value="SusD_RagB_dom"/>
</dbReference>
<evidence type="ECO:0000259" key="6">
    <source>
        <dbReference type="Pfam" id="PF07980"/>
    </source>
</evidence>
<comment type="similarity">
    <text evidence="2">Belongs to the SusD family.</text>
</comment>
<accession>A0A3P1CPJ9</accession>
<name>A0A3P1CPJ9_9BACT</name>
<comment type="caution">
    <text evidence="8">The sequence shown here is derived from an EMBL/GenBank/DDBJ whole genome shotgun (WGS) entry which is preliminary data.</text>
</comment>
<evidence type="ECO:0000313" key="9">
    <source>
        <dbReference type="Proteomes" id="UP000274271"/>
    </source>
</evidence>
<dbReference type="OrthoDB" id="5694214at2"/>
<evidence type="ECO:0000259" key="7">
    <source>
        <dbReference type="Pfam" id="PF14322"/>
    </source>
</evidence>
<evidence type="ECO:0000256" key="1">
    <source>
        <dbReference type="ARBA" id="ARBA00004442"/>
    </source>
</evidence>
<keyword evidence="4" id="KW-0472">Membrane</keyword>
<dbReference type="GO" id="GO:0009279">
    <property type="term" value="C:cell outer membrane"/>
    <property type="evidence" value="ECO:0007669"/>
    <property type="project" value="UniProtKB-SubCell"/>
</dbReference>
<reference evidence="8 9" key="1">
    <citation type="submission" date="2018-11" db="EMBL/GenBank/DDBJ databases">
        <authorList>
            <person name="Zhou Z."/>
            <person name="Wang G."/>
        </authorList>
    </citation>
    <scope>NUCLEOTIDE SEQUENCE [LARGE SCALE GENOMIC DNA]</scope>
    <source>
        <strain evidence="8 9">KCTC42998</strain>
    </source>
</reference>
<dbReference type="SUPFAM" id="SSF48452">
    <property type="entry name" value="TPR-like"/>
    <property type="match status" value="1"/>
</dbReference>
<evidence type="ECO:0000256" key="3">
    <source>
        <dbReference type="ARBA" id="ARBA00022729"/>
    </source>
</evidence>
<feature type="domain" description="SusD-like N-terminal" evidence="7">
    <location>
        <begin position="82"/>
        <end position="224"/>
    </location>
</feature>
<proteinExistence type="inferred from homology"/>
<organism evidence="8 9">
    <name type="scientific">Larkinella knui</name>
    <dbReference type="NCBI Taxonomy" id="2025310"/>
    <lineage>
        <taxon>Bacteria</taxon>
        <taxon>Pseudomonadati</taxon>
        <taxon>Bacteroidota</taxon>
        <taxon>Cytophagia</taxon>
        <taxon>Cytophagales</taxon>
        <taxon>Spirosomataceae</taxon>
        <taxon>Larkinella</taxon>
    </lineage>
</organism>
<evidence type="ECO:0000313" key="8">
    <source>
        <dbReference type="EMBL" id="RRB14874.1"/>
    </source>
</evidence>
<keyword evidence="9" id="KW-1185">Reference proteome</keyword>
<protein>
    <submittedName>
        <fullName evidence="8">RagB/SusD family nutrient uptake outer membrane protein</fullName>
    </submittedName>
</protein>
<keyword evidence="3" id="KW-0732">Signal</keyword>
<sequence>MHTLRYKLGVALSAILLGTVTSCTDSLDVKPTSLITVASYWQKEDDAKGALYGMYIRLRSEAVTNLFVMGEARSETLTSALVGTLSFDRYYDNSLDANMGTLITWQTMYSVVNAANLLIKYTPTIKFTSEASKNDILAQAYTTRAFMYYAMVRTWGALPLRTEPIEGYDPQTIQVGRSPEADVFALIKADLDKALSLYPTNTIAAGRSIWSKPATNALKADVYLWTGKRMNGGQADFTKALEACNAVQTADVTLLPNFADLFSYTNKGNKEILMAVRFQALESVDNFYFNGYVANGAIPTNLEASSVSALGVPGGNSVWSPTAAVRNQFTTDDQRRNATFRELYTVDAAGVRKLYTPIIVKGTGTVENNVRYFASDVILYRYADLLLLKAEAKNALGQDPSPEINLVRQRAYGTNAAAHVFVNGTKEQNDDAILQERLLELAYEGKRWWDLRRFGKVFDKVPSLQSKKGQESALLFPISTTTLSLEPLVKQNAGY</sequence>
<dbReference type="Pfam" id="PF07980">
    <property type="entry name" value="SusD_RagB"/>
    <property type="match status" value="1"/>
</dbReference>
<dbReference type="Gene3D" id="1.25.40.390">
    <property type="match status" value="1"/>
</dbReference>
<gene>
    <name evidence="8" type="ORF">EHT87_09920</name>
</gene>
<dbReference type="PROSITE" id="PS51257">
    <property type="entry name" value="PROKAR_LIPOPROTEIN"/>
    <property type="match status" value="1"/>
</dbReference>
<feature type="domain" description="RagB/SusD" evidence="6">
    <location>
        <begin position="264"/>
        <end position="495"/>
    </location>
</feature>
<dbReference type="AlphaFoldDB" id="A0A3P1CPJ9"/>
<keyword evidence="5" id="KW-0998">Cell outer membrane</keyword>
<evidence type="ECO:0000256" key="2">
    <source>
        <dbReference type="ARBA" id="ARBA00006275"/>
    </source>
</evidence>
<dbReference type="InterPro" id="IPR033985">
    <property type="entry name" value="SusD-like_N"/>
</dbReference>